<evidence type="ECO:0000313" key="3">
    <source>
        <dbReference type="EMBL" id="TWU19297.1"/>
    </source>
</evidence>
<accession>A0A5C6C5L8</accession>
<feature type="region of interest" description="Disordered" evidence="1">
    <location>
        <begin position="124"/>
        <end position="171"/>
    </location>
</feature>
<evidence type="ECO:0000256" key="1">
    <source>
        <dbReference type="SAM" id="MobiDB-lite"/>
    </source>
</evidence>
<dbReference type="Proteomes" id="UP000319908">
    <property type="component" value="Unassembled WGS sequence"/>
</dbReference>
<evidence type="ECO:0000256" key="2">
    <source>
        <dbReference type="SAM" id="Phobius"/>
    </source>
</evidence>
<name>A0A5C6C5L8_9BACT</name>
<dbReference type="OrthoDB" id="9792788at2"/>
<dbReference type="EMBL" id="SJPU01000001">
    <property type="protein sequence ID" value="TWU19297.1"/>
    <property type="molecule type" value="Genomic_DNA"/>
</dbReference>
<keyword evidence="2" id="KW-0472">Membrane</keyword>
<reference evidence="3 4" key="1">
    <citation type="journal article" date="2020" name="Antonie Van Leeuwenhoek">
        <title>Rhodopirellula heiligendammensis sp. nov., Rhodopirellula pilleata sp. nov., and Rhodopirellula solitaria sp. nov. isolated from natural or artificial marine surfaces in Northern Germany and California, USA, and emended description of the genus Rhodopirellula.</title>
        <authorList>
            <person name="Kallscheuer N."/>
            <person name="Wiegand S."/>
            <person name="Jogler M."/>
            <person name="Boedeker C."/>
            <person name="Peeters S.H."/>
            <person name="Rast P."/>
            <person name="Heuer A."/>
            <person name="Jetten M.S.M."/>
            <person name="Rohde M."/>
            <person name="Jogler C."/>
        </authorList>
    </citation>
    <scope>NUCLEOTIDE SEQUENCE [LARGE SCALE GENOMIC DNA]</scope>
    <source>
        <strain evidence="3 4">Poly21</strain>
    </source>
</reference>
<dbReference type="GO" id="GO:0016020">
    <property type="term" value="C:membrane"/>
    <property type="evidence" value="ECO:0007669"/>
    <property type="project" value="InterPro"/>
</dbReference>
<dbReference type="PANTHER" id="PTHR35335">
    <property type="entry name" value="UPF0716 PROTEIN FXSA"/>
    <property type="match status" value="1"/>
</dbReference>
<gene>
    <name evidence="3" type="ORF">Poly21_14690</name>
</gene>
<dbReference type="InterPro" id="IPR007313">
    <property type="entry name" value="FxsA"/>
</dbReference>
<feature type="transmembrane region" description="Helical" evidence="2">
    <location>
        <begin position="29"/>
        <end position="47"/>
    </location>
</feature>
<feature type="transmembrane region" description="Helical" evidence="2">
    <location>
        <begin position="5"/>
        <end position="23"/>
    </location>
</feature>
<feature type="compositionally biased region" description="Low complexity" evidence="1">
    <location>
        <begin position="129"/>
        <end position="143"/>
    </location>
</feature>
<dbReference type="PANTHER" id="PTHR35335:SF1">
    <property type="entry name" value="UPF0716 PROTEIN FXSA"/>
    <property type="match status" value="1"/>
</dbReference>
<keyword evidence="4" id="KW-1185">Reference proteome</keyword>
<dbReference type="AlphaFoldDB" id="A0A5C6C5L8"/>
<evidence type="ECO:0000313" key="4">
    <source>
        <dbReference type="Proteomes" id="UP000319908"/>
    </source>
</evidence>
<feature type="transmembrane region" description="Helical" evidence="2">
    <location>
        <begin position="76"/>
        <end position="100"/>
    </location>
</feature>
<protein>
    <submittedName>
        <fullName evidence="3">Phage T7 F exclusion suppressor FxsA</fullName>
    </submittedName>
</protein>
<comment type="caution">
    <text evidence="3">The sequence shown here is derived from an EMBL/GenBank/DDBJ whole genome shotgun (WGS) entry which is preliminary data.</text>
</comment>
<sequence>MLIRLFALFICVPFIELVLLLRMADATSWMMTLTIVIVTGVIGSLLARREGLAALMRFRAALASGRMPGREIQDGMMIAFAAALLLTPGLLTDSLGFFLLTPFGRRTVGGFLRRRYAGRFQIHTSGFHPQSPSSPDVDPASASGQWRPHPSGGDRFTIDAPSFGPKQGQSH</sequence>
<dbReference type="Pfam" id="PF04186">
    <property type="entry name" value="FxsA"/>
    <property type="match status" value="1"/>
</dbReference>
<keyword evidence="2" id="KW-1133">Transmembrane helix</keyword>
<organism evidence="3 4">
    <name type="scientific">Allorhodopirellula heiligendammensis</name>
    <dbReference type="NCBI Taxonomy" id="2714739"/>
    <lineage>
        <taxon>Bacteria</taxon>
        <taxon>Pseudomonadati</taxon>
        <taxon>Planctomycetota</taxon>
        <taxon>Planctomycetia</taxon>
        <taxon>Pirellulales</taxon>
        <taxon>Pirellulaceae</taxon>
        <taxon>Allorhodopirellula</taxon>
    </lineage>
</organism>
<keyword evidence="2" id="KW-0812">Transmembrane</keyword>
<dbReference type="RefSeq" id="WP_146406151.1">
    <property type="nucleotide sequence ID" value="NZ_SJPU01000001.1"/>
</dbReference>
<dbReference type="NCBIfam" id="NF008528">
    <property type="entry name" value="PRK11463.1-2"/>
    <property type="match status" value="1"/>
</dbReference>
<proteinExistence type="predicted"/>